<dbReference type="EMBL" id="LROR01000088">
    <property type="protein sequence ID" value="OBR90787.1"/>
    <property type="molecule type" value="Genomic_DNA"/>
</dbReference>
<evidence type="ECO:0000313" key="1">
    <source>
        <dbReference type="EMBL" id="OAA93044.1"/>
    </source>
</evidence>
<reference evidence="2 4" key="2">
    <citation type="journal article" date="2016" name="Front. Microbiol.">
        <title>Industrial Acetogenic Biocatalysts: A Comparative Metabolic and Genomic Analysis.</title>
        <authorList>
            <person name="Bengelsdorf F."/>
            <person name="Poehlein A."/>
            <person name="Sonja S."/>
            <person name="Erz C."/>
            <person name="Hummel T."/>
            <person name="Hoffmeister S."/>
            <person name="Daniel R."/>
            <person name="Durre P."/>
        </authorList>
    </citation>
    <scope>NUCLEOTIDE SEQUENCE [LARGE SCALE GENOMIC DNA]</scope>
    <source>
        <strain evidence="2 4">PTA-10522</strain>
    </source>
</reference>
<dbReference type="RefSeq" id="WP_156496375.1">
    <property type="nucleotide sequence ID" value="NZ_LITQ01000015.1"/>
</dbReference>
<sequence length="56" mass="6615">MPDTEDIARDLTVIYLQNNFNKNLSPEDLVKKYKEVYKKFENASKEPIQNVQILDL</sequence>
<evidence type="ECO:0000313" key="2">
    <source>
        <dbReference type="EMBL" id="OBR90787.1"/>
    </source>
</evidence>
<evidence type="ECO:0000313" key="4">
    <source>
        <dbReference type="Proteomes" id="UP000093694"/>
    </source>
</evidence>
<accession>A0A166T165</accession>
<comment type="caution">
    <text evidence="1">The sequence shown here is derived from an EMBL/GenBank/DDBJ whole genome shotgun (WGS) entry which is preliminary data.</text>
</comment>
<proteinExistence type="predicted"/>
<dbReference type="PATRIC" id="fig|1705578.3.peg.746"/>
<name>A0A166T165_9CLOT</name>
<evidence type="ECO:0000313" key="3">
    <source>
        <dbReference type="Proteomes" id="UP000077384"/>
    </source>
</evidence>
<keyword evidence="4" id="KW-1185">Reference proteome</keyword>
<dbReference type="AlphaFoldDB" id="A0A166T165"/>
<dbReference type="Proteomes" id="UP000093694">
    <property type="component" value="Unassembled WGS sequence"/>
</dbReference>
<dbReference type="EMBL" id="LITQ01000015">
    <property type="protein sequence ID" value="OAA93044.1"/>
    <property type="molecule type" value="Genomic_DNA"/>
</dbReference>
<reference evidence="1 3" key="1">
    <citation type="journal article" date="2015" name="Biotechnol. Bioeng.">
        <title>Genome sequence and phenotypic characterization of Caulobacter segnis.</title>
        <authorList>
            <person name="Patel S."/>
            <person name="Fletcher B."/>
            <person name="Scott D.C."/>
            <person name="Ely B."/>
        </authorList>
    </citation>
    <scope>NUCLEOTIDE SEQUENCE [LARGE SCALE GENOMIC DNA]</scope>
    <source>
        <strain evidence="1 3">PS02</strain>
    </source>
</reference>
<organism evidence="1 3">
    <name type="scientific">Clostridium coskatii</name>
    <dbReference type="NCBI Taxonomy" id="1705578"/>
    <lineage>
        <taxon>Bacteria</taxon>
        <taxon>Bacillati</taxon>
        <taxon>Bacillota</taxon>
        <taxon>Clostridia</taxon>
        <taxon>Eubacteriales</taxon>
        <taxon>Clostridiaceae</taxon>
        <taxon>Clostridium</taxon>
    </lineage>
</organism>
<protein>
    <submittedName>
        <fullName evidence="1">Uncharacterized protein</fullName>
    </submittedName>
</protein>
<dbReference type="Proteomes" id="UP000077384">
    <property type="component" value="Unassembled WGS sequence"/>
</dbReference>
<gene>
    <name evidence="2" type="ORF">CLCOS_37620</name>
    <name evidence="1" type="ORF">WX73_00362</name>
</gene>